<keyword evidence="8 10" id="KW-0830">Ubiquinone</keyword>
<dbReference type="PANTHER" id="PTHR11434">
    <property type="entry name" value="NADH-UBIQUINONE OXIDOREDUCTASE SUBUNIT ND4L"/>
    <property type="match status" value="1"/>
</dbReference>
<evidence type="ECO:0000313" key="11">
    <source>
        <dbReference type="EMBL" id="CAL1329088.1"/>
    </source>
</evidence>
<dbReference type="HAMAP" id="MF_01456">
    <property type="entry name" value="NDH1_NuoK"/>
    <property type="match status" value="1"/>
</dbReference>
<dbReference type="Gene3D" id="1.10.287.3510">
    <property type="match status" value="1"/>
</dbReference>
<keyword evidence="5 10" id="KW-0874">Quinone</keyword>
<evidence type="ECO:0000256" key="4">
    <source>
        <dbReference type="ARBA" id="ARBA00022692"/>
    </source>
</evidence>
<evidence type="ECO:0000256" key="6">
    <source>
        <dbReference type="ARBA" id="ARBA00022967"/>
    </source>
</evidence>
<dbReference type="RefSeq" id="WP_341765142.1">
    <property type="nucleotide sequence ID" value="NZ_OZ034688.1"/>
</dbReference>
<evidence type="ECO:0000256" key="8">
    <source>
        <dbReference type="ARBA" id="ARBA00023075"/>
    </source>
</evidence>
<sequence>MVPIQHGLILSSILFVIGLNCLVIRRNFLFMLLGLEIIINSIALAFVVVGNFWQQSDGQIMYILIVSLGAAESSVGLALLLRFYRRYQSLNVDNLSEMHEWVYYI</sequence>
<keyword evidence="7 10" id="KW-1133">Transmembrane helix</keyword>
<reference evidence="11" key="1">
    <citation type="submission" date="2024-04" db="EMBL/GenBank/DDBJ databases">
        <authorList>
            <person name="Manzano-Marin A."/>
            <person name="Manzano-Marin A."/>
            <person name="Alejandro Manzano Marin A."/>
        </authorList>
    </citation>
    <scope>NUCLEOTIDE SEQUENCE [LARGE SCALE GENOMIC DNA]</scope>
    <source>
        <strain evidence="11">TABTEA</strain>
    </source>
</reference>
<proteinExistence type="inferred from homology"/>
<evidence type="ECO:0000256" key="9">
    <source>
        <dbReference type="ARBA" id="ARBA00023136"/>
    </source>
</evidence>
<evidence type="ECO:0000256" key="2">
    <source>
        <dbReference type="ARBA" id="ARBA00010519"/>
    </source>
</evidence>
<keyword evidence="6 10" id="KW-1278">Translocase</keyword>
<accession>A0ABM9NNP6</accession>
<gene>
    <name evidence="10 11" type="primary">nuoK</name>
    <name evidence="11" type="ORF">PRHACTZTBTEA_157</name>
</gene>
<comment type="subunit">
    <text evidence="10">NDH-1 is composed of 13 different subunits. Subunits NuoA, H, J, K, L, M, N constitute the membrane sector of the complex.</text>
</comment>
<keyword evidence="12" id="KW-1185">Reference proteome</keyword>
<dbReference type="EMBL" id="OZ034688">
    <property type="protein sequence ID" value="CAL1329088.1"/>
    <property type="molecule type" value="Genomic_DNA"/>
</dbReference>
<keyword evidence="3 10" id="KW-0813">Transport</keyword>
<evidence type="ECO:0000256" key="7">
    <source>
        <dbReference type="ARBA" id="ARBA00022989"/>
    </source>
</evidence>
<feature type="transmembrane region" description="Helical" evidence="10">
    <location>
        <begin position="6"/>
        <end position="23"/>
    </location>
</feature>
<feature type="transmembrane region" description="Helical" evidence="10">
    <location>
        <begin position="59"/>
        <end position="81"/>
    </location>
</feature>
<dbReference type="PANTHER" id="PTHR11434:SF16">
    <property type="entry name" value="NADH-UBIQUINONE OXIDOREDUCTASE CHAIN 4L"/>
    <property type="match status" value="1"/>
</dbReference>
<evidence type="ECO:0000256" key="5">
    <source>
        <dbReference type="ARBA" id="ARBA00022719"/>
    </source>
</evidence>
<keyword evidence="9 10" id="KW-0472">Membrane</keyword>
<evidence type="ECO:0000313" key="12">
    <source>
        <dbReference type="Proteomes" id="UP001497533"/>
    </source>
</evidence>
<dbReference type="Pfam" id="PF00420">
    <property type="entry name" value="Oxidored_q2"/>
    <property type="match status" value="1"/>
</dbReference>
<comment type="function">
    <text evidence="10">NDH-1 shuttles electrons from NADH, via FMN and iron-sulfur (Fe-S) centers, to quinones in the respiratory chain. The immediate electron acceptor for the enzyme in this species is believed to be ubiquinone. Couples the redox reaction to proton translocation (for every two electrons transferred, four hydrogen ions are translocated across the cytoplasmic membrane), and thus conserves the redox energy in a proton gradient.</text>
</comment>
<evidence type="ECO:0000256" key="1">
    <source>
        <dbReference type="ARBA" id="ARBA00004141"/>
    </source>
</evidence>
<dbReference type="InterPro" id="IPR001133">
    <property type="entry name" value="NADH_UbQ_OxRdtase_chain4L/K"/>
</dbReference>
<keyword evidence="10" id="KW-0520">NAD</keyword>
<dbReference type="NCBIfam" id="NF004319">
    <property type="entry name" value="PRK05715.1-1"/>
    <property type="match status" value="1"/>
</dbReference>
<name>A0ABM9NNP6_9GAMM</name>
<dbReference type="EC" id="7.1.1.-" evidence="10"/>
<comment type="subcellular location">
    <subcellularLocation>
        <location evidence="10">Cell membrane</location>
        <topology evidence="10">Multi-pass membrane protein</topology>
    </subcellularLocation>
    <subcellularLocation>
        <location evidence="1">Membrane</location>
        <topology evidence="1">Multi-pass membrane protein</topology>
    </subcellularLocation>
</comment>
<comment type="similarity">
    <text evidence="2 10">Belongs to the complex I subunit 4L family.</text>
</comment>
<evidence type="ECO:0000256" key="3">
    <source>
        <dbReference type="ARBA" id="ARBA00022448"/>
    </source>
</evidence>
<feature type="transmembrane region" description="Helical" evidence="10">
    <location>
        <begin position="30"/>
        <end position="53"/>
    </location>
</feature>
<keyword evidence="10" id="KW-1003">Cell membrane</keyword>
<dbReference type="Proteomes" id="UP001497533">
    <property type="component" value="Chromosome"/>
</dbReference>
<evidence type="ECO:0000256" key="10">
    <source>
        <dbReference type="HAMAP-Rule" id="MF_01456"/>
    </source>
</evidence>
<dbReference type="InterPro" id="IPR039428">
    <property type="entry name" value="NUOK/Mnh_C1-like"/>
</dbReference>
<dbReference type="NCBIfam" id="NF004320">
    <property type="entry name" value="PRK05715.1-2"/>
    <property type="match status" value="1"/>
</dbReference>
<protein>
    <recommendedName>
        <fullName evidence="10">NADH-quinone oxidoreductase subunit K</fullName>
        <ecNumber evidence="10">7.1.1.-</ecNumber>
    </recommendedName>
    <alternativeName>
        <fullName evidence="10">NADH dehydrogenase I subunit K</fullName>
    </alternativeName>
    <alternativeName>
        <fullName evidence="10">NDH-1 subunit K</fullName>
    </alternativeName>
</protein>
<keyword evidence="4 10" id="KW-0812">Transmembrane</keyword>
<comment type="catalytic activity">
    <reaction evidence="10">
        <text>a quinone + NADH + 5 H(+)(in) = a quinol + NAD(+) + 4 H(+)(out)</text>
        <dbReference type="Rhea" id="RHEA:57888"/>
        <dbReference type="ChEBI" id="CHEBI:15378"/>
        <dbReference type="ChEBI" id="CHEBI:24646"/>
        <dbReference type="ChEBI" id="CHEBI:57540"/>
        <dbReference type="ChEBI" id="CHEBI:57945"/>
        <dbReference type="ChEBI" id="CHEBI:132124"/>
    </reaction>
</comment>
<organism evidence="11 12">
    <name type="scientific">Candidatus Providencia siddallii</name>
    <dbReference type="NCBI Taxonomy" id="1715285"/>
    <lineage>
        <taxon>Bacteria</taxon>
        <taxon>Pseudomonadati</taxon>
        <taxon>Pseudomonadota</taxon>
        <taxon>Gammaproteobacteria</taxon>
        <taxon>Enterobacterales</taxon>
        <taxon>Morganellaceae</taxon>
        <taxon>Providencia</taxon>
    </lineage>
</organism>